<feature type="region of interest" description="Disordered" evidence="1">
    <location>
        <begin position="1"/>
        <end position="22"/>
    </location>
</feature>
<evidence type="ECO:0000313" key="2">
    <source>
        <dbReference type="EMBL" id="ACV63388.1"/>
    </source>
</evidence>
<organism evidence="2 3">
    <name type="scientific">Desulfofarcimen acetoxidans (strain ATCC 49208 / DSM 771 / KCTC 5769 / VKM B-1644 / 5575)</name>
    <name type="common">Desulfotomaculum acetoxidans</name>
    <dbReference type="NCBI Taxonomy" id="485916"/>
    <lineage>
        <taxon>Bacteria</taxon>
        <taxon>Bacillati</taxon>
        <taxon>Bacillota</taxon>
        <taxon>Clostridia</taxon>
        <taxon>Eubacteriales</taxon>
        <taxon>Peptococcaceae</taxon>
        <taxon>Desulfofarcimen</taxon>
    </lineage>
</organism>
<dbReference type="RefSeq" id="WP_015758083.1">
    <property type="nucleotide sequence ID" value="NC_013216.1"/>
</dbReference>
<dbReference type="HOGENOM" id="CLU_2381445_0_0_9"/>
<reference evidence="2 3" key="1">
    <citation type="journal article" date="2009" name="Stand. Genomic Sci.">
        <title>Complete genome sequence of Desulfotomaculum acetoxidans type strain (5575).</title>
        <authorList>
            <person name="Spring S."/>
            <person name="Lapidus A."/>
            <person name="Schroder M."/>
            <person name="Gleim D."/>
            <person name="Sims D."/>
            <person name="Meincke L."/>
            <person name="Glavina Del Rio T."/>
            <person name="Tice H."/>
            <person name="Copeland A."/>
            <person name="Cheng J.F."/>
            <person name="Lucas S."/>
            <person name="Chen F."/>
            <person name="Nolan M."/>
            <person name="Bruce D."/>
            <person name="Goodwin L."/>
            <person name="Pitluck S."/>
            <person name="Ivanova N."/>
            <person name="Mavromatis K."/>
            <person name="Mikhailova N."/>
            <person name="Pati A."/>
            <person name="Chen A."/>
            <person name="Palaniappan K."/>
            <person name="Land M."/>
            <person name="Hauser L."/>
            <person name="Chang Y.J."/>
            <person name="Jeffries C.D."/>
            <person name="Chain P."/>
            <person name="Saunders E."/>
            <person name="Brettin T."/>
            <person name="Detter J.C."/>
            <person name="Goker M."/>
            <person name="Bristow J."/>
            <person name="Eisen J.A."/>
            <person name="Markowitz V."/>
            <person name="Hugenholtz P."/>
            <person name="Kyrpides N.C."/>
            <person name="Klenk H.P."/>
            <person name="Han C."/>
        </authorList>
    </citation>
    <scope>NUCLEOTIDE SEQUENCE [LARGE SCALE GENOMIC DNA]</scope>
    <source>
        <strain evidence="3">ATCC 49208 / DSM 771 / VKM B-1644</strain>
    </source>
</reference>
<evidence type="ECO:0000256" key="1">
    <source>
        <dbReference type="SAM" id="MobiDB-lite"/>
    </source>
</evidence>
<evidence type="ECO:0000313" key="3">
    <source>
        <dbReference type="Proteomes" id="UP000002217"/>
    </source>
</evidence>
<gene>
    <name evidence="2" type="ordered locus">Dtox_2595</name>
</gene>
<dbReference type="EMBL" id="CP001720">
    <property type="protein sequence ID" value="ACV63388.1"/>
    <property type="molecule type" value="Genomic_DNA"/>
</dbReference>
<sequence>MAEKHEVKEEHKKNVKKEKSHKKIKDFKRKDFIEDEKISIVSDVQNFNAKNIKGTHLVGFVDVEKIFRISKEKIFLEKKLPFSILILQFNEHKY</sequence>
<feature type="compositionally biased region" description="Basic and acidic residues" evidence="1">
    <location>
        <begin position="1"/>
        <end position="12"/>
    </location>
</feature>
<name>C8W0Z2_DESAS</name>
<dbReference type="OrthoDB" id="2087623at2"/>
<keyword evidence="3" id="KW-1185">Reference proteome</keyword>
<feature type="compositionally biased region" description="Basic residues" evidence="1">
    <location>
        <begin position="13"/>
        <end position="22"/>
    </location>
</feature>
<dbReference type="KEGG" id="dae:Dtox_2595"/>
<protein>
    <submittedName>
        <fullName evidence="2">Uncharacterized protein</fullName>
    </submittedName>
</protein>
<proteinExistence type="predicted"/>
<dbReference type="AlphaFoldDB" id="C8W0Z2"/>
<accession>C8W0Z2</accession>
<dbReference type="Proteomes" id="UP000002217">
    <property type="component" value="Chromosome"/>
</dbReference>